<gene>
    <name evidence="2" type="ORF">ACFFHF_16990</name>
</gene>
<evidence type="ECO:0000313" key="3">
    <source>
        <dbReference type="Proteomes" id="UP001589738"/>
    </source>
</evidence>
<dbReference type="PROSITE" id="PS51340">
    <property type="entry name" value="MOSC"/>
    <property type="match status" value="1"/>
</dbReference>
<dbReference type="InterPro" id="IPR052353">
    <property type="entry name" value="Benzoxazolinone_Detox_Enz"/>
</dbReference>
<dbReference type="InterPro" id="IPR011037">
    <property type="entry name" value="Pyrv_Knase-like_insert_dom_sf"/>
</dbReference>
<dbReference type="Pfam" id="PF03475">
    <property type="entry name" value="YiiM_3-alpha"/>
    <property type="match status" value="1"/>
</dbReference>
<keyword evidence="3" id="KW-1185">Reference proteome</keyword>
<proteinExistence type="predicted"/>
<dbReference type="InterPro" id="IPR005163">
    <property type="entry name" value="Tri_helical_YiiM-like"/>
</dbReference>
<dbReference type="EMBL" id="JBHLUU010000113">
    <property type="protein sequence ID" value="MFC0476901.1"/>
    <property type="molecule type" value="Genomic_DNA"/>
</dbReference>
<dbReference type="PANTHER" id="PTHR30212:SF2">
    <property type="entry name" value="PROTEIN YIIM"/>
    <property type="match status" value="1"/>
</dbReference>
<reference evidence="2 3" key="1">
    <citation type="submission" date="2024-09" db="EMBL/GenBank/DDBJ databases">
        <authorList>
            <person name="Sun Q."/>
            <person name="Mori K."/>
        </authorList>
    </citation>
    <scope>NUCLEOTIDE SEQUENCE [LARGE SCALE GENOMIC DNA]</scope>
    <source>
        <strain evidence="2 3">CGMCC 1.9126</strain>
    </source>
</reference>
<dbReference type="Pfam" id="PF03473">
    <property type="entry name" value="MOSC"/>
    <property type="match status" value="1"/>
</dbReference>
<dbReference type="SUPFAM" id="SSF50800">
    <property type="entry name" value="PK beta-barrel domain-like"/>
    <property type="match status" value="1"/>
</dbReference>
<accession>A0ABV6KU90</accession>
<dbReference type="Proteomes" id="UP001589738">
    <property type="component" value="Unassembled WGS sequence"/>
</dbReference>
<name>A0ABV6KU90_9BACI</name>
<dbReference type="PANTHER" id="PTHR30212">
    <property type="entry name" value="PROTEIN YIIM"/>
    <property type="match status" value="1"/>
</dbReference>
<evidence type="ECO:0000259" key="1">
    <source>
        <dbReference type="PROSITE" id="PS51340"/>
    </source>
</evidence>
<protein>
    <submittedName>
        <fullName evidence="2">MOSC domain-containing protein</fullName>
    </submittedName>
</protein>
<sequence length="213" mass="23815">MGEIIALSVGKPKSFLWKGKNESSGIGKGKVSIAELTKNGFVGDGVANLEHHGGPERAVCVYSFEHYKQWEKEFNVKLSLPALGENLCVSGMLEKDVYIGDVYSLGNAVVQVTQGRVPCSTISKFNDIDVFLKRIVETNYTGYFFKVLQEGTVQADGKLELIERTQDKVSILYANQIFLHDKKNKAGLKDLLEVNELAYVWRQKIEKLLVKNI</sequence>
<evidence type="ECO:0000313" key="2">
    <source>
        <dbReference type="EMBL" id="MFC0476901.1"/>
    </source>
</evidence>
<feature type="domain" description="MOSC" evidence="1">
    <location>
        <begin position="28"/>
        <end position="162"/>
    </location>
</feature>
<dbReference type="RefSeq" id="WP_160549222.1">
    <property type="nucleotide sequence ID" value="NZ_JBHLUU010000113.1"/>
</dbReference>
<dbReference type="InterPro" id="IPR005302">
    <property type="entry name" value="MoCF_Sase_C"/>
</dbReference>
<comment type="caution">
    <text evidence="2">The sequence shown here is derived from an EMBL/GenBank/DDBJ whole genome shotgun (WGS) entry which is preliminary data.</text>
</comment>
<dbReference type="Gene3D" id="2.40.33.20">
    <property type="entry name" value="PK beta-barrel domain-like"/>
    <property type="match status" value="1"/>
</dbReference>
<organism evidence="2 3">
    <name type="scientific">Robertmurraya beringensis</name>
    <dbReference type="NCBI Taxonomy" id="641660"/>
    <lineage>
        <taxon>Bacteria</taxon>
        <taxon>Bacillati</taxon>
        <taxon>Bacillota</taxon>
        <taxon>Bacilli</taxon>
        <taxon>Bacillales</taxon>
        <taxon>Bacillaceae</taxon>
        <taxon>Robertmurraya</taxon>
    </lineage>
</organism>